<keyword evidence="2" id="KW-1185">Reference proteome</keyword>
<sequence length="401" mass="42031">MVKSIDIAKVAFLLVLFVSTTRAQSIFDVTKDGAKANGPDINAALMSTWKKACASATPSKVLIPKGIFSLSPVTLEGPCKAPIEVQVQGTLKALSGASKTTEDGGWVTFQHIEGFILSGGGIFDGQGGSSWGACGNDYCKQLPINIRFDFITNGLVQDVTSLNSKQFHVNVLGCKNFSFRRFTVTAPGDSKNTDGIHIGRSSGIEIIDSKIGTGDDCISIGGGAQNVSITKVTCGPGHGISVGSLGQYEKEEPVVGITVKGCTLTNTDNGMRIKTWPASYAGSASNMHFEDVTMVNVSNPIIIDQSYCPHNDCNAKLPSRVKINNVSFKNIRGTSATPVAVKLDCSSGSPCQGVELDNIDLKYIGKEGSITSECSNVRPKTIGVQSALACGSPTAAHTGKA</sequence>
<organism evidence="1 2">
    <name type="scientific">Pistacia integerrima</name>
    <dbReference type="NCBI Taxonomy" id="434235"/>
    <lineage>
        <taxon>Eukaryota</taxon>
        <taxon>Viridiplantae</taxon>
        <taxon>Streptophyta</taxon>
        <taxon>Embryophyta</taxon>
        <taxon>Tracheophyta</taxon>
        <taxon>Spermatophyta</taxon>
        <taxon>Magnoliopsida</taxon>
        <taxon>eudicotyledons</taxon>
        <taxon>Gunneridae</taxon>
        <taxon>Pentapetalae</taxon>
        <taxon>rosids</taxon>
        <taxon>malvids</taxon>
        <taxon>Sapindales</taxon>
        <taxon>Anacardiaceae</taxon>
        <taxon>Pistacia</taxon>
    </lineage>
</organism>
<evidence type="ECO:0000313" key="2">
    <source>
        <dbReference type="Proteomes" id="UP001163603"/>
    </source>
</evidence>
<accession>A0ACC0WZB7</accession>
<protein>
    <submittedName>
        <fullName evidence="1">Uncharacterized protein</fullName>
    </submittedName>
</protein>
<reference evidence="2" key="1">
    <citation type="journal article" date="2023" name="G3 (Bethesda)">
        <title>Genome assembly and association tests identify interacting loci associated with vigor, precocity, and sex in interspecific pistachio rootstocks.</title>
        <authorList>
            <person name="Palmer W."/>
            <person name="Jacygrad E."/>
            <person name="Sagayaradj S."/>
            <person name="Cavanaugh K."/>
            <person name="Han R."/>
            <person name="Bertier L."/>
            <person name="Beede B."/>
            <person name="Kafkas S."/>
            <person name="Golino D."/>
            <person name="Preece J."/>
            <person name="Michelmore R."/>
        </authorList>
    </citation>
    <scope>NUCLEOTIDE SEQUENCE [LARGE SCALE GENOMIC DNA]</scope>
</reference>
<proteinExistence type="predicted"/>
<dbReference type="EMBL" id="CM047750">
    <property type="protein sequence ID" value="KAJ0006762.1"/>
    <property type="molecule type" value="Genomic_DNA"/>
</dbReference>
<name>A0ACC0WZB7_9ROSI</name>
<dbReference type="Proteomes" id="UP001163603">
    <property type="component" value="Chromosome 15"/>
</dbReference>
<comment type="caution">
    <text evidence="1">The sequence shown here is derived from an EMBL/GenBank/DDBJ whole genome shotgun (WGS) entry which is preliminary data.</text>
</comment>
<gene>
    <name evidence="1" type="ORF">Pint_28850</name>
</gene>
<evidence type="ECO:0000313" key="1">
    <source>
        <dbReference type="EMBL" id="KAJ0006762.1"/>
    </source>
</evidence>